<gene>
    <name evidence="1" type="ORF">NPIL_430131</name>
</gene>
<sequence length="103" mass="11570">MGPGSSDVDYGMVQGRVLSLCRRQISPYYRIITSQKNLIQQPDSGVRKVSSKLVFTEFKERKQSNVLCLLRSSSYPKSVSSSEDQFVGFTIVLESILIAVLDY</sequence>
<dbReference type="EMBL" id="BMAW01012360">
    <property type="protein sequence ID" value="GFT28221.1"/>
    <property type="molecule type" value="Genomic_DNA"/>
</dbReference>
<accession>A0A8X6NQ46</accession>
<evidence type="ECO:0000313" key="2">
    <source>
        <dbReference type="Proteomes" id="UP000887013"/>
    </source>
</evidence>
<dbReference type="AlphaFoldDB" id="A0A8X6NQ46"/>
<protein>
    <submittedName>
        <fullName evidence="1">Uncharacterized protein</fullName>
    </submittedName>
</protein>
<organism evidence="1 2">
    <name type="scientific">Nephila pilipes</name>
    <name type="common">Giant wood spider</name>
    <name type="synonym">Nephila maculata</name>
    <dbReference type="NCBI Taxonomy" id="299642"/>
    <lineage>
        <taxon>Eukaryota</taxon>
        <taxon>Metazoa</taxon>
        <taxon>Ecdysozoa</taxon>
        <taxon>Arthropoda</taxon>
        <taxon>Chelicerata</taxon>
        <taxon>Arachnida</taxon>
        <taxon>Araneae</taxon>
        <taxon>Araneomorphae</taxon>
        <taxon>Entelegynae</taxon>
        <taxon>Araneoidea</taxon>
        <taxon>Nephilidae</taxon>
        <taxon>Nephila</taxon>
    </lineage>
</organism>
<comment type="caution">
    <text evidence="1">The sequence shown here is derived from an EMBL/GenBank/DDBJ whole genome shotgun (WGS) entry which is preliminary data.</text>
</comment>
<name>A0A8X6NQ46_NEPPI</name>
<evidence type="ECO:0000313" key="1">
    <source>
        <dbReference type="EMBL" id="GFT28221.1"/>
    </source>
</evidence>
<proteinExistence type="predicted"/>
<dbReference type="Proteomes" id="UP000887013">
    <property type="component" value="Unassembled WGS sequence"/>
</dbReference>
<reference evidence="1" key="1">
    <citation type="submission" date="2020-08" db="EMBL/GenBank/DDBJ databases">
        <title>Multicomponent nature underlies the extraordinary mechanical properties of spider dragline silk.</title>
        <authorList>
            <person name="Kono N."/>
            <person name="Nakamura H."/>
            <person name="Mori M."/>
            <person name="Yoshida Y."/>
            <person name="Ohtoshi R."/>
            <person name="Malay A.D."/>
            <person name="Moran D.A.P."/>
            <person name="Tomita M."/>
            <person name="Numata K."/>
            <person name="Arakawa K."/>
        </authorList>
    </citation>
    <scope>NUCLEOTIDE SEQUENCE</scope>
</reference>
<keyword evidence="2" id="KW-1185">Reference proteome</keyword>